<dbReference type="InterPro" id="IPR032724">
    <property type="entry name" value="SCP1.201-like"/>
</dbReference>
<keyword evidence="3" id="KW-1185">Reference proteome</keyword>
<gene>
    <name evidence="2" type="ORF">FHS29_006682</name>
</gene>
<dbReference type="Proteomes" id="UP000547510">
    <property type="component" value="Unassembled WGS sequence"/>
</dbReference>
<dbReference type="Pfam" id="PF14428">
    <property type="entry name" value="DddA-like"/>
    <property type="match status" value="1"/>
</dbReference>
<evidence type="ECO:0000256" key="1">
    <source>
        <dbReference type="SAM" id="MobiDB-lite"/>
    </source>
</evidence>
<evidence type="ECO:0000313" key="3">
    <source>
        <dbReference type="Proteomes" id="UP000547510"/>
    </source>
</evidence>
<feature type="compositionally biased region" description="Basic and acidic residues" evidence="1">
    <location>
        <begin position="191"/>
        <end position="204"/>
    </location>
</feature>
<reference evidence="2 3" key="1">
    <citation type="submission" date="2020-08" db="EMBL/GenBank/DDBJ databases">
        <title>Genomic Encyclopedia of Type Strains, Phase III (KMG-III): the genomes of soil and plant-associated and newly described type strains.</title>
        <authorList>
            <person name="Whitman W."/>
        </authorList>
    </citation>
    <scope>NUCLEOTIDE SEQUENCE [LARGE SCALE GENOMIC DNA]</scope>
    <source>
        <strain evidence="2 3">CECT 8640</strain>
    </source>
</reference>
<sequence>MASLDEVAKQVSGACDKASECKDALAAARDLVEDAHAALATALTDSVSDEAAVAQVLAAFTRVTVGIAELWSVLNGAMNRAQAIVDALTGGASPSSPRDAPPLGSSAARAVRSPDSSERIEALRREFPPSVVPRSGDKTHGRWIGPDGSARPIVSGKDEIYGEAIQVFKEMGSRHVPQRASDVEMKLAAHEETWNTRSCADRQPRAVSRSAGM</sequence>
<evidence type="ECO:0000313" key="2">
    <source>
        <dbReference type="EMBL" id="MBB5960060.1"/>
    </source>
</evidence>
<name>A0A841CS32_9PSEU</name>
<organism evidence="2 3">
    <name type="scientific">Saccharothrix tamanrassetensis</name>
    <dbReference type="NCBI Taxonomy" id="1051531"/>
    <lineage>
        <taxon>Bacteria</taxon>
        <taxon>Bacillati</taxon>
        <taxon>Actinomycetota</taxon>
        <taxon>Actinomycetes</taxon>
        <taxon>Pseudonocardiales</taxon>
        <taxon>Pseudonocardiaceae</taxon>
        <taxon>Saccharothrix</taxon>
    </lineage>
</organism>
<feature type="compositionally biased region" description="Basic and acidic residues" evidence="1">
    <location>
        <begin position="115"/>
        <end position="127"/>
    </location>
</feature>
<protein>
    <submittedName>
        <fullName evidence="2">Uncharacterized protein</fullName>
    </submittedName>
</protein>
<feature type="region of interest" description="Disordered" evidence="1">
    <location>
        <begin position="191"/>
        <end position="213"/>
    </location>
</feature>
<feature type="region of interest" description="Disordered" evidence="1">
    <location>
        <begin position="90"/>
        <end position="149"/>
    </location>
</feature>
<proteinExistence type="predicted"/>
<accession>A0A841CS32</accession>
<dbReference type="AlphaFoldDB" id="A0A841CS32"/>
<dbReference type="EMBL" id="JACHJN010000013">
    <property type="protein sequence ID" value="MBB5960060.1"/>
    <property type="molecule type" value="Genomic_DNA"/>
</dbReference>
<comment type="caution">
    <text evidence="2">The sequence shown here is derived from an EMBL/GenBank/DDBJ whole genome shotgun (WGS) entry which is preliminary data.</text>
</comment>